<dbReference type="OrthoDB" id="9987646at2"/>
<proteinExistence type="predicted"/>
<gene>
    <name evidence="1" type="ORF">DYU11_07185</name>
</gene>
<keyword evidence="2" id="KW-1185">Reference proteome</keyword>
<comment type="caution">
    <text evidence="1">The sequence shown here is derived from an EMBL/GenBank/DDBJ whole genome shotgun (WGS) entry which is preliminary data.</text>
</comment>
<organism evidence="1 2">
    <name type="scientific">Fibrisoma montanum</name>
    <dbReference type="NCBI Taxonomy" id="2305895"/>
    <lineage>
        <taxon>Bacteria</taxon>
        <taxon>Pseudomonadati</taxon>
        <taxon>Bacteroidota</taxon>
        <taxon>Cytophagia</taxon>
        <taxon>Cytophagales</taxon>
        <taxon>Spirosomataceae</taxon>
        <taxon>Fibrisoma</taxon>
    </lineage>
</organism>
<reference evidence="1 2" key="1">
    <citation type="submission" date="2018-08" db="EMBL/GenBank/DDBJ databases">
        <title>Fibrisoma montanum sp. nov., isolated from Danxia mountain soil.</title>
        <authorList>
            <person name="Huang Y."/>
        </authorList>
    </citation>
    <scope>NUCLEOTIDE SEQUENCE [LARGE SCALE GENOMIC DNA]</scope>
    <source>
        <strain evidence="1 2">HYT19</strain>
    </source>
</reference>
<name>A0A418MEA2_9BACT</name>
<protein>
    <submittedName>
        <fullName evidence="1">Uncharacterized protein</fullName>
    </submittedName>
</protein>
<evidence type="ECO:0000313" key="2">
    <source>
        <dbReference type="Proteomes" id="UP000283523"/>
    </source>
</evidence>
<dbReference type="Proteomes" id="UP000283523">
    <property type="component" value="Unassembled WGS sequence"/>
</dbReference>
<accession>A0A418MEA2</accession>
<evidence type="ECO:0000313" key="1">
    <source>
        <dbReference type="EMBL" id="RIV25095.1"/>
    </source>
</evidence>
<dbReference type="AlphaFoldDB" id="A0A418MEA2"/>
<dbReference type="RefSeq" id="WP_119666982.1">
    <property type="nucleotide sequence ID" value="NZ_QXED01000002.1"/>
</dbReference>
<dbReference type="EMBL" id="QXED01000002">
    <property type="protein sequence ID" value="RIV25095.1"/>
    <property type="molecule type" value="Genomic_DNA"/>
</dbReference>
<sequence>MWSISVDEHALDLQEEAYEIRASFVKQVEKVLDNCLDDDELISCLTRFNCIYLEVWNEPIWRDHHLKTFVEFAQWELQFGNWQGLDGSKYARSWAMNWMEDWTGQQIVDICARRISQKENEHNKQKNDSALGGISFAEYLDAENRENIVKSREEIMQFLIETYTGKSPKDFAYMLYALDGLELIKPILGHNQTALHKALVTSFGNVGGRSTLHTNIQLLQRAEINEELQIKRHKLTINNFLTNH</sequence>